<reference evidence="1 2" key="1">
    <citation type="submission" date="2020-07" db="EMBL/GenBank/DDBJ databases">
        <title>Sequencing the genomes of 1000 actinobacteria strains.</title>
        <authorList>
            <person name="Klenk H.-P."/>
        </authorList>
    </citation>
    <scope>NUCLEOTIDE SEQUENCE [LARGE SCALE GENOMIC DNA]</scope>
    <source>
        <strain evidence="1 2">DSM 23819</strain>
    </source>
</reference>
<protein>
    <submittedName>
        <fullName evidence="1">Uncharacterized protein</fullName>
    </submittedName>
</protein>
<dbReference type="Gene3D" id="3.80.10.10">
    <property type="entry name" value="Ribonuclease Inhibitor"/>
    <property type="match status" value="1"/>
</dbReference>
<gene>
    <name evidence="1" type="ORF">BJ980_002250</name>
</gene>
<dbReference type="Proteomes" id="UP000540656">
    <property type="component" value="Unassembled WGS sequence"/>
</dbReference>
<sequence length="422" mass="44785">MTDKDPVESALGARVGDDVADAVLTKVLRYSNLPNTVKGMSKSDPAPDVEAAALAIVDDPALAEELGLEPVADEGGLGPSEYLWGLLALAARADVGVLDRVEDRWGDQDYAHRLIATLRRTAARRAAAPPAAARPTPAAPDSPQKLSEVKAWLGAHADPDPAALAPYPGQKAAAKAAAVRALGTIGTPQALAVLGRYAADEYPDKVLEELHRAWGNFDRRDFAATMFGGSGHLDLHLAPTIEGIGAVAGLKSLDVILTDGADLSPLAECTDLYTLRVGAEGDPGLLGVEPLLGLPKLTELHLTRTTHNADLTPLARCGVRSLRLSLDGADGAFLLDMPRLQALDLSDEAARPETSDVLIALVRKGIRVVVHNHERDSFPRLLEATEDSSDVFGVTENGKIGFTNDESKLQDLQRKLFYNVLP</sequence>
<dbReference type="AlphaFoldDB" id="A0A7Y9S2J6"/>
<evidence type="ECO:0000313" key="2">
    <source>
        <dbReference type="Proteomes" id="UP000540656"/>
    </source>
</evidence>
<name>A0A7Y9S2J6_9ACTN</name>
<accession>A0A7Y9S2J6</accession>
<keyword evidence="2" id="KW-1185">Reference proteome</keyword>
<comment type="caution">
    <text evidence="1">The sequence shown here is derived from an EMBL/GenBank/DDBJ whole genome shotgun (WGS) entry which is preliminary data.</text>
</comment>
<dbReference type="RefSeq" id="WP_179502387.1">
    <property type="nucleotide sequence ID" value="NZ_JACCAA010000001.1"/>
</dbReference>
<proteinExistence type="predicted"/>
<evidence type="ECO:0000313" key="1">
    <source>
        <dbReference type="EMBL" id="NYG59327.1"/>
    </source>
</evidence>
<organism evidence="1 2">
    <name type="scientific">Nocardioides daedukensis</name>
    <dbReference type="NCBI Taxonomy" id="634462"/>
    <lineage>
        <taxon>Bacteria</taxon>
        <taxon>Bacillati</taxon>
        <taxon>Actinomycetota</taxon>
        <taxon>Actinomycetes</taxon>
        <taxon>Propionibacteriales</taxon>
        <taxon>Nocardioidaceae</taxon>
        <taxon>Nocardioides</taxon>
    </lineage>
</organism>
<dbReference type="EMBL" id="JACCAA010000001">
    <property type="protein sequence ID" value="NYG59327.1"/>
    <property type="molecule type" value="Genomic_DNA"/>
</dbReference>
<dbReference type="InterPro" id="IPR032675">
    <property type="entry name" value="LRR_dom_sf"/>
</dbReference>